<protein>
    <submittedName>
        <fullName evidence="1">Putative ovule protein</fullName>
    </submittedName>
</protein>
<sequence length="71" mass="8202">MASVSWSFIMRLHILKMFDQVKTSTLNNSHWLSGSPGILRFQPPELALRSPLFLLFLGKWISEAKHDFNVD</sequence>
<proteinExistence type="predicted"/>
<evidence type="ECO:0000313" key="1">
    <source>
        <dbReference type="EMBL" id="JAP12555.1"/>
    </source>
</evidence>
<reference evidence="1" key="1">
    <citation type="submission" date="2015-12" db="EMBL/GenBank/DDBJ databases">
        <title>Gene expression during late stages of embryo sac development: a critical building block for successful pollen-pistil interactions.</title>
        <authorList>
            <person name="Liu Y."/>
            <person name="Joly V."/>
            <person name="Sabar M."/>
            <person name="Matton D.P."/>
        </authorList>
    </citation>
    <scope>NUCLEOTIDE SEQUENCE</scope>
</reference>
<name>A0A0V0GZD7_SOLCH</name>
<dbReference type="EMBL" id="GEDG01029423">
    <property type="protein sequence ID" value="JAP12555.1"/>
    <property type="molecule type" value="Transcribed_RNA"/>
</dbReference>
<organism evidence="1">
    <name type="scientific">Solanum chacoense</name>
    <name type="common">Chaco potato</name>
    <dbReference type="NCBI Taxonomy" id="4108"/>
    <lineage>
        <taxon>Eukaryota</taxon>
        <taxon>Viridiplantae</taxon>
        <taxon>Streptophyta</taxon>
        <taxon>Embryophyta</taxon>
        <taxon>Tracheophyta</taxon>
        <taxon>Spermatophyta</taxon>
        <taxon>Magnoliopsida</taxon>
        <taxon>eudicotyledons</taxon>
        <taxon>Gunneridae</taxon>
        <taxon>Pentapetalae</taxon>
        <taxon>asterids</taxon>
        <taxon>lamiids</taxon>
        <taxon>Solanales</taxon>
        <taxon>Solanaceae</taxon>
        <taxon>Solanoideae</taxon>
        <taxon>Solaneae</taxon>
        <taxon>Solanum</taxon>
    </lineage>
</organism>
<dbReference type="AlphaFoldDB" id="A0A0V0GZD7"/>
<accession>A0A0V0GZD7</accession>